<dbReference type="InterPro" id="IPR015940">
    <property type="entry name" value="UBA"/>
</dbReference>
<feature type="region of interest" description="Disordered" evidence="1">
    <location>
        <begin position="176"/>
        <end position="372"/>
    </location>
</feature>
<dbReference type="Pfam" id="PF00627">
    <property type="entry name" value="UBA"/>
    <property type="match status" value="1"/>
</dbReference>
<evidence type="ECO:0000256" key="1">
    <source>
        <dbReference type="SAM" id="MobiDB-lite"/>
    </source>
</evidence>
<dbReference type="Proteomes" id="UP001470230">
    <property type="component" value="Unassembled WGS sequence"/>
</dbReference>
<name>A0ABR2H9X5_9EUKA</name>
<protein>
    <recommendedName>
        <fullName evidence="2">UBA domain-containing protein</fullName>
    </recommendedName>
</protein>
<feature type="compositionally biased region" description="Polar residues" evidence="1">
    <location>
        <begin position="296"/>
        <end position="306"/>
    </location>
</feature>
<dbReference type="InterPro" id="IPR009060">
    <property type="entry name" value="UBA-like_sf"/>
</dbReference>
<feature type="compositionally biased region" description="Polar residues" evidence="1">
    <location>
        <begin position="258"/>
        <end position="269"/>
    </location>
</feature>
<sequence length="372" mass="42503">MSKTKETQIFIISPNPNQNFYQNDEFIEKIAKNEEEYIVFYSLNQVTNRSDTFGFKLPIDETKMDIIPKNAYKSFENFKEIKHIGRITRMLYFQYASVIRNVPNDFEERVNQISQCGYNRDDCAEALRNSDYDINRATEFLIRRYNDNSEDGFTFSSPFSFFGFFPLMFRRSLFNSGNDSDDDEPQSRPNLVIRRPRQAPAFILRPNNRRSTITANNSETATTLGSNGNNQGQHETTNSNNNSNDNTNPTRKGIPRRQQVNVPQGTPNISNPPQNEQHPPPPPRKLAQPKRKNKQARTPNHQQNEQQESRPEPEPAPEMPAVTPPPPAAARGKKQKKRGTAEGGPRQIPPPITVPGGNRAARPNLANKKKKY</sequence>
<feature type="compositionally biased region" description="Pro residues" evidence="1">
    <location>
        <begin position="314"/>
        <end position="328"/>
    </location>
</feature>
<evidence type="ECO:0000313" key="3">
    <source>
        <dbReference type="EMBL" id="KAK8843035.1"/>
    </source>
</evidence>
<dbReference type="SMART" id="SM00165">
    <property type="entry name" value="UBA"/>
    <property type="match status" value="1"/>
</dbReference>
<reference evidence="3 4" key="1">
    <citation type="submission" date="2024-04" db="EMBL/GenBank/DDBJ databases">
        <title>Tritrichomonas musculus Genome.</title>
        <authorList>
            <person name="Alves-Ferreira E."/>
            <person name="Grigg M."/>
            <person name="Lorenzi H."/>
            <person name="Galac M."/>
        </authorList>
    </citation>
    <scope>NUCLEOTIDE SEQUENCE [LARGE SCALE GENOMIC DNA]</scope>
    <source>
        <strain evidence="3 4">EAF2021</strain>
    </source>
</reference>
<gene>
    <name evidence="3" type="ORF">M9Y10_025223</name>
</gene>
<keyword evidence="4" id="KW-1185">Reference proteome</keyword>
<feature type="domain" description="UBA" evidence="2">
    <location>
        <begin position="105"/>
        <end position="144"/>
    </location>
</feature>
<comment type="caution">
    <text evidence="3">The sequence shown here is derived from an EMBL/GenBank/DDBJ whole genome shotgun (WGS) entry which is preliminary data.</text>
</comment>
<dbReference type="PROSITE" id="PS50030">
    <property type="entry name" value="UBA"/>
    <property type="match status" value="1"/>
</dbReference>
<evidence type="ECO:0000259" key="2">
    <source>
        <dbReference type="PROSITE" id="PS50030"/>
    </source>
</evidence>
<organism evidence="3 4">
    <name type="scientific">Tritrichomonas musculus</name>
    <dbReference type="NCBI Taxonomy" id="1915356"/>
    <lineage>
        <taxon>Eukaryota</taxon>
        <taxon>Metamonada</taxon>
        <taxon>Parabasalia</taxon>
        <taxon>Tritrichomonadida</taxon>
        <taxon>Tritrichomonadidae</taxon>
        <taxon>Tritrichomonas</taxon>
    </lineage>
</organism>
<dbReference type="EMBL" id="JAPFFF010000036">
    <property type="protein sequence ID" value="KAK8843035.1"/>
    <property type="molecule type" value="Genomic_DNA"/>
</dbReference>
<feature type="compositionally biased region" description="Low complexity" evidence="1">
    <location>
        <begin position="236"/>
        <end position="248"/>
    </location>
</feature>
<evidence type="ECO:0000313" key="4">
    <source>
        <dbReference type="Proteomes" id="UP001470230"/>
    </source>
</evidence>
<feature type="compositionally biased region" description="Polar residues" evidence="1">
    <location>
        <begin position="209"/>
        <end position="235"/>
    </location>
</feature>
<dbReference type="SUPFAM" id="SSF46934">
    <property type="entry name" value="UBA-like"/>
    <property type="match status" value="1"/>
</dbReference>
<dbReference type="Gene3D" id="1.10.8.10">
    <property type="entry name" value="DNA helicase RuvA subunit, C-terminal domain"/>
    <property type="match status" value="1"/>
</dbReference>
<accession>A0ABR2H9X5</accession>
<proteinExistence type="predicted"/>